<keyword evidence="5" id="KW-0732">Signal</keyword>
<dbReference type="InterPro" id="IPR051822">
    <property type="entry name" value="Glycosyl_Hydrolase_84"/>
</dbReference>
<dbReference type="SUPFAM" id="SSF51445">
    <property type="entry name" value="(Trans)glycosidases"/>
    <property type="match status" value="1"/>
</dbReference>
<evidence type="ECO:0000256" key="3">
    <source>
        <dbReference type="PROSITE-ProRule" id="PRU01353"/>
    </source>
</evidence>
<feature type="region of interest" description="Disordered" evidence="4">
    <location>
        <begin position="1022"/>
        <end position="1044"/>
    </location>
</feature>
<dbReference type="Pfam" id="PF02838">
    <property type="entry name" value="Glyco_hydro_20b"/>
    <property type="match status" value="1"/>
</dbReference>
<dbReference type="Pfam" id="PF00754">
    <property type="entry name" value="F5_F8_type_C"/>
    <property type="match status" value="2"/>
</dbReference>
<protein>
    <submittedName>
        <fullName evidence="8">Beta-N-acetylglucosaminidase domain-containing protein</fullName>
    </submittedName>
</protein>
<dbReference type="SUPFAM" id="SSF55545">
    <property type="entry name" value="beta-N-acetylhexosaminidase-like domain"/>
    <property type="match status" value="1"/>
</dbReference>
<dbReference type="GO" id="GO:0005975">
    <property type="term" value="P:carbohydrate metabolic process"/>
    <property type="evidence" value="ECO:0007669"/>
    <property type="project" value="UniProtKB-ARBA"/>
</dbReference>
<dbReference type="Pfam" id="PF07555">
    <property type="entry name" value="NAGidase"/>
    <property type="match status" value="1"/>
</dbReference>
<comment type="similarity">
    <text evidence="3">Belongs to the glycosyl hydrolase 84 family.</text>
</comment>
<sequence>MALAAAVIGGVLGGTPIAVATPAAAAAPHAAPEADSSTAGLPGVWPRPQSMAAHGRFTRFGGTVTLVAPAGTDPYALDVVRAALRSAGAHQVRDATAAPHGSGAVVYAGGAAAGGALRALGSAEGGGLPSGGYRLAVGTAAGRATVAMDGVGPDGLFHAAQTLRQLAQTRDGERGFAGVLVRDWPATGTRGITEGFYGQSWTTDQRLAQLDFMGRTKQDFYLYAPGDDPYRQDSWREPYPAAQRADWRTLAKGALRNHVTLGWAVSPGQSMCYSSTSDVRALLRKADAMWALGVRAFQLQFADVSYSEWHCSADAAAFGSGPAAAARAQASVANALELHLAARYNGAAAPLSVLPTEYYQDGTSAYRSALSSALSGNVDVAWTGVGVVPATITGHQLAAAKAAFGHPVLTMDNYPVNDYAQDRVFLGPYEGRDPSVATGSAGVLANAMRQPSAARIPLFTAADYAWNPHGYSATASWRAAVDDLAGHDPATRAALAAFAGNDASSPLDPSGESAYLRPLIDAFWAAYDSDPGVPGASGGLPVAAARLRSAFETMAGAPGRLAGLAGGAFGTEVRPWLDQLGRYGRAGAAAVDMLTAQRRGDGAAGWSAQSAVRRAAQDIGQSTATVGGGVLGPFLTRALDAADAWTGVRTDRPLATASLGSAGATDPSLMTDGQDATYWLSDRPPQPGDWFGVDLGSVRAVSRVSVAMGDDDDSPAYGDYLGDAVLEYSADGGTWHAAGTYSDQQTISARLPAGATARYVRLRATAAQQNAVAVRDFTVGGPGAFQPVVTGPAGVGGTAPGTVADGDPTTPYRPAGTGAGALTMAFGRPRPLAALTVLADPGGTAAAGAVSVEAHVPGQGWRRVGRLDGGFTELALHGATADGVRLSWAAGAAPPALYGVVPWFADAAPARLSLRQPSVDAQSGGAAATVRVALSSAAPSDTHGTLTASAPHGIAVAASGPLVLRRGADREVALRVTVAAGTPSGTYRVPVVFTCGGRSVRQTLVLRAYPRTAGPDLALGAAATSSGEETPAFPASAATDGRADTRWSSPAVDGAWLRVDLGRPVRLGAVVLGWQQAYAAAFRVEVSADGRHWRTAASVTDGHGGTETVGLDAPDTRYVRIQGVSRATRYGYSLWSLRAYAVAGSQ</sequence>
<evidence type="ECO:0000256" key="4">
    <source>
        <dbReference type="SAM" id="MobiDB-lite"/>
    </source>
</evidence>
<dbReference type="RefSeq" id="WP_271316483.1">
    <property type="nucleotide sequence ID" value="NZ_JABXJJ020000050.1"/>
</dbReference>
<dbReference type="InterPro" id="IPR017853">
    <property type="entry name" value="GH"/>
</dbReference>
<comment type="caution">
    <text evidence="8">The sequence shown here is derived from an EMBL/GenBank/DDBJ whole genome shotgun (WGS) entry which is preliminary data.</text>
</comment>
<dbReference type="InterPro" id="IPR029018">
    <property type="entry name" value="Hex-like_dom2"/>
</dbReference>
<dbReference type="InterPro" id="IPR011496">
    <property type="entry name" value="O-GlcNAcase_cat"/>
</dbReference>
<dbReference type="PANTHER" id="PTHR13170:SF16">
    <property type="entry name" value="PROTEIN O-GLCNACASE"/>
    <property type="match status" value="1"/>
</dbReference>
<dbReference type="InterPro" id="IPR015882">
    <property type="entry name" value="HEX_bac_N"/>
</dbReference>
<evidence type="ECO:0000259" key="6">
    <source>
        <dbReference type="PROSITE" id="PS50022"/>
    </source>
</evidence>
<dbReference type="InterPro" id="IPR008979">
    <property type="entry name" value="Galactose-bd-like_sf"/>
</dbReference>
<accession>A0AA90HEX8</accession>
<dbReference type="Gene3D" id="3.20.20.80">
    <property type="entry name" value="Glycosidases"/>
    <property type="match status" value="1"/>
</dbReference>
<dbReference type="Gene3D" id="2.60.40.10">
    <property type="entry name" value="Immunoglobulins"/>
    <property type="match status" value="1"/>
</dbReference>
<name>A0AA90HEX8_9ACTN</name>
<proteinExistence type="inferred from homology"/>
<dbReference type="Pfam" id="PF21774">
    <property type="entry name" value="NagJ_C"/>
    <property type="match status" value="1"/>
</dbReference>
<organism evidence="8">
    <name type="scientific">Streptantibioticus silvisoli</name>
    <dbReference type="NCBI Taxonomy" id="2705255"/>
    <lineage>
        <taxon>Bacteria</taxon>
        <taxon>Bacillati</taxon>
        <taxon>Actinomycetota</taxon>
        <taxon>Actinomycetes</taxon>
        <taxon>Kitasatosporales</taxon>
        <taxon>Streptomycetaceae</taxon>
        <taxon>Streptantibioticus</taxon>
    </lineage>
</organism>
<dbReference type="Gene3D" id="1.20.58.460">
    <property type="entry name" value="Hyaluronidase post-catalytic domain-like"/>
    <property type="match status" value="1"/>
</dbReference>
<dbReference type="AlphaFoldDB" id="A0AA90HEX8"/>
<feature type="domain" description="GH84" evidence="7">
    <location>
        <begin position="188"/>
        <end position="469"/>
    </location>
</feature>
<dbReference type="PANTHER" id="PTHR13170">
    <property type="entry name" value="O-GLCNACASE"/>
    <property type="match status" value="1"/>
</dbReference>
<dbReference type="InterPro" id="IPR013783">
    <property type="entry name" value="Ig-like_fold"/>
</dbReference>
<evidence type="ECO:0000256" key="1">
    <source>
        <dbReference type="ARBA" id="ARBA00022801"/>
    </source>
</evidence>
<dbReference type="PROSITE" id="PS52009">
    <property type="entry name" value="GH84"/>
    <property type="match status" value="1"/>
</dbReference>
<keyword evidence="1 3" id="KW-0378">Hydrolase</keyword>
<dbReference type="Gene3D" id="3.30.379.10">
    <property type="entry name" value="Chitobiase/beta-hexosaminidase domain 2-like"/>
    <property type="match status" value="1"/>
</dbReference>
<dbReference type="EMBL" id="JABXJJ020000050">
    <property type="protein sequence ID" value="MDI5973687.1"/>
    <property type="molecule type" value="Genomic_DNA"/>
</dbReference>
<feature type="chain" id="PRO_5041700739" evidence="5">
    <location>
        <begin position="21"/>
        <end position="1146"/>
    </location>
</feature>
<dbReference type="PROSITE" id="PS50022">
    <property type="entry name" value="FA58C_3"/>
    <property type="match status" value="2"/>
</dbReference>
<dbReference type="InterPro" id="IPR000421">
    <property type="entry name" value="FA58C"/>
</dbReference>
<dbReference type="Gene3D" id="2.60.120.260">
    <property type="entry name" value="Galactose-binding domain-like"/>
    <property type="match status" value="2"/>
</dbReference>
<feature type="signal peptide" evidence="5">
    <location>
        <begin position="1"/>
        <end position="20"/>
    </location>
</feature>
<dbReference type="InterPro" id="IPR049019">
    <property type="entry name" value="NagJ-like_helical"/>
</dbReference>
<feature type="active site" description="Proton donor" evidence="3">
    <location>
        <position position="303"/>
    </location>
</feature>
<evidence type="ECO:0000259" key="7">
    <source>
        <dbReference type="PROSITE" id="PS52009"/>
    </source>
</evidence>
<gene>
    <name evidence="8" type="ORF">POF50_030840</name>
</gene>
<evidence type="ECO:0000313" key="8">
    <source>
        <dbReference type="EMBL" id="MDI5973687.1"/>
    </source>
</evidence>
<dbReference type="SUPFAM" id="SSF140657">
    <property type="entry name" value="Hyaluronidase post-catalytic domain-like"/>
    <property type="match status" value="1"/>
</dbReference>
<feature type="domain" description="F5/8 type C" evidence="6">
    <location>
        <begin position="999"/>
        <end position="1142"/>
    </location>
</feature>
<keyword evidence="2 3" id="KW-0326">Glycosidase</keyword>
<dbReference type="GO" id="GO:0015929">
    <property type="term" value="F:hexosaminidase activity"/>
    <property type="evidence" value="ECO:0007669"/>
    <property type="project" value="UniProtKB-ARBA"/>
</dbReference>
<dbReference type="SUPFAM" id="SSF49785">
    <property type="entry name" value="Galactose-binding domain-like"/>
    <property type="match status" value="2"/>
</dbReference>
<feature type="domain" description="F5/8 type C" evidence="6">
    <location>
        <begin position="634"/>
        <end position="781"/>
    </location>
</feature>
<evidence type="ECO:0000256" key="2">
    <source>
        <dbReference type="ARBA" id="ARBA00023295"/>
    </source>
</evidence>
<dbReference type="GO" id="GO:1901135">
    <property type="term" value="P:carbohydrate derivative metabolic process"/>
    <property type="evidence" value="ECO:0007669"/>
    <property type="project" value="UniProtKB-ARBA"/>
</dbReference>
<evidence type="ECO:0000256" key="5">
    <source>
        <dbReference type="SAM" id="SignalP"/>
    </source>
</evidence>
<reference evidence="8" key="1">
    <citation type="submission" date="2023-05" db="EMBL/GenBank/DDBJ databases">
        <title>Streptantibioticus silvisoli sp. nov., acidotolerant actinomycetes 1 from pine litter.</title>
        <authorList>
            <person name="Swiecimska M."/>
            <person name="Golinska P."/>
            <person name="Sangal V."/>
            <person name="Wachnowicz B."/>
            <person name="Goodfellow M."/>
        </authorList>
    </citation>
    <scope>NUCLEOTIDE SEQUENCE</scope>
    <source>
        <strain evidence="8">SL13</strain>
    </source>
</reference>